<evidence type="ECO:0000313" key="1">
    <source>
        <dbReference type="EMBL" id="KAK9728130.1"/>
    </source>
</evidence>
<dbReference type="SUPFAM" id="SSF56219">
    <property type="entry name" value="DNase I-like"/>
    <property type="match status" value="1"/>
</dbReference>
<dbReference type="EMBL" id="JASPKY010000172">
    <property type="protein sequence ID" value="KAK9728130.1"/>
    <property type="molecule type" value="Genomic_DNA"/>
</dbReference>
<sequence>MSTLNLVVHNTGMEPTFVRGLSQSYIDVTCSTQKLAKTISEGKVLEKETLTEHAYIYFEIKGTKTPKNPAGKERTLNDWGAFCTRIKQKASEMNPQQRKSYKKCTEVLKDAYIGSIAKGINRRSPTPYWWNATINEKRTACLQTRSKLRMLPLMKNGLHVYKPEANLLE</sequence>
<accession>A0AAW1L4F6</accession>
<comment type="caution">
    <text evidence="1">The sequence shown here is derived from an EMBL/GenBank/DDBJ whole genome shotgun (WGS) entry which is preliminary data.</text>
</comment>
<reference evidence="1 2" key="1">
    <citation type="journal article" date="2024" name="BMC Genomics">
        <title>De novo assembly and annotation of Popillia japonica's genome with initial clues to its potential as an invasive pest.</title>
        <authorList>
            <person name="Cucini C."/>
            <person name="Boschi S."/>
            <person name="Funari R."/>
            <person name="Cardaioli E."/>
            <person name="Iannotti N."/>
            <person name="Marturano G."/>
            <person name="Paoli F."/>
            <person name="Bruttini M."/>
            <person name="Carapelli A."/>
            <person name="Frati F."/>
            <person name="Nardi F."/>
        </authorList>
    </citation>
    <scope>NUCLEOTIDE SEQUENCE [LARGE SCALE GENOMIC DNA]</scope>
    <source>
        <strain evidence="1">DMR45628</strain>
    </source>
</reference>
<proteinExistence type="predicted"/>
<organism evidence="1 2">
    <name type="scientific">Popillia japonica</name>
    <name type="common">Japanese beetle</name>
    <dbReference type="NCBI Taxonomy" id="7064"/>
    <lineage>
        <taxon>Eukaryota</taxon>
        <taxon>Metazoa</taxon>
        <taxon>Ecdysozoa</taxon>
        <taxon>Arthropoda</taxon>
        <taxon>Hexapoda</taxon>
        <taxon>Insecta</taxon>
        <taxon>Pterygota</taxon>
        <taxon>Neoptera</taxon>
        <taxon>Endopterygota</taxon>
        <taxon>Coleoptera</taxon>
        <taxon>Polyphaga</taxon>
        <taxon>Scarabaeiformia</taxon>
        <taxon>Scarabaeidae</taxon>
        <taxon>Rutelinae</taxon>
        <taxon>Popillia</taxon>
    </lineage>
</organism>
<keyword evidence="2" id="KW-1185">Reference proteome</keyword>
<dbReference type="Gene3D" id="3.60.10.10">
    <property type="entry name" value="Endonuclease/exonuclease/phosphatase"/>
    <property type="match status" value="1"/>
</dbReference>
<protein>
    <submittedName>
        <fullName evidence="1">Uncharacterized protein</fullName>
    </submittedName>
</protein>
<dbReference type="InterPro" id="IPR036691">
    <property type="entry name" value="Endo/exonu/phosph_ase_sf"/>
</dbReference>
<evidence type="ECO:0000313" key="2">
    <source>
        <dbReference type="Proteomes" id="UP001458880"/>
    </source>
</evidence>
<dbReference type="AlphaFoldDB" id="A0AAW1L4F6"/>
<gene>
    <name evidence="1" type="ORF">QE152_g18139</name>
</gene>
<name>A0AAW1L4F6_POPJA</name>
<dbReference type="Proteomes" id="UP001458880">
    <property type="component" value="Unassembled WGS sequence"/>
</dbReference>